<dbReference type="PANTHER" id="PTHR12549:SF37">
    <property type="entry name" value="LYSINE-SPECIFIC DEMETHYLASE JMJ26"/>
    <property type="match status" value="1"/>
</dbReference>
<comment type="similarity">
    <text evidence="2">Belongs to the JARID1 histone demethylase family.</text>
</comment>
<evidence type="ECO:0000256" key="1">
    <source>
        <dbReference type="ARBA" id="ARBA00004123"/>
    </source>
</evidence>
<dbReference type="InterPro" id="IPR003347">
    <property type="entry name" value="JmjC_dom"/>
</dbReference>
<dbReference type="Proteomes" id="UP000663760">
    <property type="component" value="Chromosome 4"/>
</dbReference>
<name>A0A7I8KDE9_SPIIN</name>
<keyword evidence="4" id="KW-0539">Nucleus</keyword>
<protein>
    <recommendedName>
        <fullName evidence="6">JmjC domain-containing protein</fullName>
    </recommendedName>
</protein>
<dbReference type="AlphaFoldDB" id="A0A7I8KDE9"/>
<dbReference type="InterPro" id="IPR045109">
    <property type="entry name" value="LSDs-like"/>
</dbReference>
<sequence>MRYPRQSEAVIAEACPFCRGNCNCTSCLRNSRQIKNRWDDINRTLKIKYNRYLLHCLLPILRKLCEEQAAEKMVEARIRGPSAFSLKMKASSSVGERVFCNNCRTSIADLHRSCPMCSYELCLSCCREIREGNLRGNCRIATLNYPNRGVSYMHGEEDAVPKAIQGDGAVRLNTRVDVGDQLQKHPVWKAYDNGGIPCPPEELGGCGRCLLELKHLCPDNWVAKLRAKAEEIDRVYNHPEVASSARDKKCCYPDNSSNNSRKAASRSDSEDNYLYCPHSTDITAESLEHFQRHWARGEPIIVRGILEATTGLSWEPMVMWRIFRGNKVSKLSQVKAIDCLSCCEVEISGQDFFRGYVEGRMYRNLWPEMLKLKDWPPFDHFEEVLPRHADEFISALPFSEYTDPRSGPLNIAVKLPKEAVRPDLGPKTYIAYGIIEELGRGDSVTKLHCDVSDAVNVLMHTSEVSLTAQQVSAVRELKQKHRDQKRRELGEGMGARGESSSHACSLEELAEESGGALWDIFRREDVPKLQAYLERHSREFRHIYCSPVNQIFNPVHDETFYLTMEHKRRLKEEFGIEPWSFQQKLGEAVFIPVGCPHQVRNLKVFIIKFEVNSDLPAIFFGKQSCTKVALDFVSPENIDECIRITNEFRLLPRNHRSKEDKIEVKKMALHAINHAVRDLRQLTAGDQ</sequence>
<feature type="region of interest" description="Disordered" evidence="5">
    <location>
        <begin position="476"/>
        <end position="505"/>
    </location>
</feature>
<evidence type="ECO:0000256" key="5">
    <source>
        <dbReference type="SAM" id="MobiDB-lite"/>
    </source>
</evidence>
<evidence type="ECO:0000259" key="6">
    <source>
        <dbReference type="PROSITE" id="PS51184"/>
    </source>
</evidence>
<dbReference type="GO" id="GO:0031490">
    <property type="term" value="F:chromatin DNA binding"/>
    <property type="evidence" value="ECO:0007669"/>
    <property type="project" value="TreeGrafter"/>
</dbReference>
<evidence type="ECO:0000256" key="4">
    <source>
        <dbReference type="ARBA" id="ARBA00023242"/>
    </source>
</evidence>
<dbReference type="Pfam" id="PF02373">
    <property type="entry name" value="JmjC"/>
    <property type="match status" value="1"/>
</dbReference>
<dbReference type="OrthoDB" id="1667110at2759"/>
<dbReference type="Gene3D" id="2.60.120.650">
    <property type="entry name" value="Cupin"/>
    <property type="match status" value="1"/>
</dbReference>
<dbReference type="GO" id="GO:0003712">
    <property type="term" value="F:transcription coregulator activity"/>
    <property type="evidence" value="ECO:0007669"/>
    <property type="project" value="TreeGrafter"/>
</dbReference>
<feature type="domain" description="JmjC" evidence="6">
    <location>
        <begin position="404"/>
        <end position="649"/>
    </location>
</feature>
<dbReference type="GO" id="GO:0000785">
    <property type="term" value="C:chromatin"/>
    <property type="evidence" value="ECO:0007669"/>
    <property type="project" value="TreeGrafter"/>
</dbReference>
<dbReference type="PROSITE" id="PS51184">
    <property type="entry name" value="JMJC"/>
    <property type="match status" value="1"/>
</dbReference>
<proteinExistence type="inferred from homology"/>
<evidence type="ECO:0000313" key="7">
    <source>
        <dbReference type="EMBL" id="CAA7395542.1"/>
    </source>
</evidence>
<comment type="subcellular location">
    <subcellularLocation>
        <location evidence="1">Nucleus</location>
    </subcellularLocation>
</comment>
<reference evidence="7" key="1">
    <citation type="submission" date="2020-02" db="EMBL/GenBank/DDBJ databases">
        <authorList>
            <person name="Scholz U."/>
            <person name="Mascher M."/>
            <person name="Fiebig A."/>
        </authorList>
    </citation>
    <scope>NUCLEOTIDE SEQUENCE</scope>
</reference>
<dbReference type="GO" id="GO:0046872">
    <property type="term" value="F:metal ion binding"/>
    <property type="evidence" value="ECO:0007669"/>
    <property type="project" value="UniProtKB-KW"/>
</dbReference>
<dbReference type="GO" id="GO:0000118">
    <property type="term" value="C:histone deacetylase complex"/>
    <property type="evidence" value="ECO:0007669"/>
    <property type="project" value="TreeGrafter"/>
</dbReference>
<evidence type="ECO:0000256" key="2">
    <source>
        <dbReference type="ARBA" id="ARBA00006801"/>
    </source>
</evidence>
<dbReference type="FunFam" id="2.60.120.650:FF:000040">
    <property type="entry name" value="lysine-specific demethylase JMJ25 isoform X1"/>
    <property type="match status" value="1"/>
</dbReference>
<evidence type="ECO:0000256" key="3">
    <source>
        <dbReference type="ARBA" id="ARBA00022723"/>
    </source>
</evidence>
<keyword evidence="3" id="KW-0479">Metal-binding</keyword>
<dbReference type="GO" id="GO:0032454">
    <property type="term" value="F:histone H3K9 demethylase activity"/>
    <property type="evidence" value="ECO:0007669"/>
    <property type="project" value="InterPro"/>
</dbReference>
<dbReference type="EMBL" id="LR746267">
    <property type="protein sequence ID" value="CAA7395542.1"/>
    <property type="molecule type" value="Genomic_DNA"/>
</dbReference>
<dbReference type="PANTHER" id="PTHR12549">
    <property type="entry name" value="JMJC DOMAIN-CONTAINING HISTONE DEMETHYLATION PROTEIN"/>
    <property type="match status" value="1"/>
</dbReference>
<gene>
    <name evidence="7" type="ORF">SI8410_04006203</name>
</gene>
<dbReference type="SMART" id="SM00558">
    <property type="entry name" value="JmjC"/>
    <property type="match status" value="1"/>
</dbReference>
<organism evidence="7 8">
    <name type="scientific">Spirodela intermedia</name>
    <name type="common">Intermediate duckweed</name>
    <dbReference type="NCBI Taxonomy" id="51605"/>
    <lineage>
        <taxon>Eukaryota</taxon>
        <taxon>Viridiplantae</taxon>
        <taxon>Streptophyta</taxon>
        <taxon>Embryophyta</taxon>
        <taxon>Tracheophyta</taxon>
        <taxon>Spermatophyta</taxon>
        <taxon>Magnoliopsida</taxon>
        <taxon>Liliopsida</taxon>
        <taxon>Araceae</taxon>
        <taxon>Lemnoideae</taxon>
        <taxon>Spirodela</taxon>
    </lineage>
</organism>
<dbReference type="GO" id="GO:0006357">
    <property type="term" value="P:regulation of transcription by RNA polymerase II"/>
    <property type="evidence" value="ECO:0007669"/>
    <property type="project" value="TreeGrafter"/>
</dbReference>
<accession>A0A7I8KDE9</accession>
<dbReference type="SUPFAM" id="SSF51197">
    <property type="entry name" value="Clavaminate synthase-like"/>
    <property type="match status" value="1"/>
</dbReference>
<keyword evidence="8" id="KW-1185">Reference proteome</keyword>
<evidence type="ECO:0000313" key="8">
    <source>
        <dbReference type="Proteomes" id="UP000663760"/>
    </source>
</evidence>